<keyword evidence="5 12" id="KW-0658">Purine biosynthesis</keyword>
<evidence type="ECO:0000256" key="2">
    <source>
        <dbReference type="ARBA" id="ARBA00011738"/>
    </source>
</evidence>
<evidence type="ECO:0000256" key="5">
    <source>
        <dbReference type="ARBA" id="ARBA00022755"/>
    </source>
</evidence>
<dbReference type="PROSITE" id="PS00767">
    <property type="entry name" value="THF_DHG_CYH_2"/>
    <property type="match status" value="1"/>
</dbReference>
<dbReference type="SUPFAM" id="SSF51735">
    <property type="entry name" value="NAD(P)-binding Rossmann-fold domains"/>
    <property type="match status" value="1"/>
</dbReference>
<comment type="similarity">
    <text evidence="12">Belongs to the tetrahydrofolate dehydrogenase/cyclohydrolase family.</text>
</comment>
<dbReference type="GO" id="GO:0035999">
    <property type="term" value="P:tetrahydrofolate interconversion"/>
    <property type="evidence" value="ECO:0007669"/>
    <property type="project" value="UniProtKB-UniRule"/>
</dbReference>
<evidence type="ECO:0000256" key="10">
    <source>
        <dbReference type="ARBA" id="ARBA00023167"/>
    </source>
</evidence>
<keyword evidence="6 12" id="KW-0378">Hydrolase</keyword>
<dbReference type="EC" id="1.5.1.5" evidence="12"/>
<evidence type="ECO:0000256" key="7">
    <source>
        <dbReference type="ARBA" id="ARBA00022857"/>
    </source>
</evidence>
<comment type="caution">
    <text evidence="15">The sequence shown here is derived from an EMBL/GenBank/DDBJ whole genome shotgun (WGS) entry which is preliminary data.</text>
</comment>
<keyword evidence="3 12" id="KW-0554">One-carbon metabolism</keyword>
<dbReference type="InterPro" id="IPR020867">
    <property type="entry name" value="THF_DH/CycHdrlase_CS"/>
</dbReference>
<dbReference type="FunFam" id="3.40.50.720:FF:000006">
    <property type="entry name" value="Bifunctional protein FolD"/>
    <property type="match status" value="1"/>
</dbReference>
<dbReference type="AlphaFoldDB" id="A0A1F6H2S9"/>
<dbReference type="CDD" id="cd01080">
    <property type="entry name" value="NAD_bind_m-THF_DH_Cyclohyd"/>
    <property type="match status" value="1"/>
</dbReference>
<name>A0A1F6H2S9_9PROT</name>
<proteinExistence type="inferred from homology"/>
<dbReference type="PANTHER" id="PTHR48099:SF5">
    <property type="entry name" value="C-1-TETRAHYDROFOLATE SYNTHASE, CYTOPLASMIC"/>
    <property type="match status" value="1"/>
</dbReference>
<dbReference type="SUPFAM" id="SSF53223">
    <property type="entry name" value="Aminoacid dehydrogenase-like, N-terminal domain"/>
    <property type="match status" value="1"/>
</dbReference>
<organism evidence="15 16">
    <name type="scientific">Candidatus Lambdaproteobacteria bacterium RIFOXYD2_FULL_56_26</name>
    <dbReference type="NCBI Taxonomy" id="1817773"/>
    <lineage>
        <taxon>Bacteria</taxon>
        <taxon>Pseudomonadati</taxon>
        <taxon>Pseudomonadota</taxon>
        <taxon>Candidatus Lambdaproteobacteria</taxon>
    </lineage>
</organism>
<keyword evidence="7 12" id="KW-0521">NADP</keyword>
<dbReference type="GO" id="GO:0006164">
    <property type="term" value="P:purine nucleotide biosynthetic process"/>
    <property type="evidence" value="ECO:0007669"/>
    <property type="project" value="UniProtKB-KW"/>
</dbReference>
<dbReference type="InterPro" id="IPR036291">
    <property type="entry name" value="NAD(P)-bd_dom_sf"/>
</dbReference>
<evidence type="ECO:0000256" key="11">
    <source>
        <dbReference type="ARBA" id="ARBA00023268"/>
    </source>
</evidence>
<dbReference type="PANTHER" id="PTHR48099">
    <property type="entry name" value="C-1-TETRAHYDROFOLATE SYNTHASE, CYTOPLASMIC-RELATED"/>
    <property type="match status" value="1"/>
</dbReference>
<dbReference type="InterPro" id="IPR046346">
    <property type="entry name" value="Aminoacid_DH-like_N_sf"/>
</dbReference>
<reference evidence="15 16" key="1">
    <citation type="journal article" date="2016" name="Nat. Commun.">
        <title>Thousands of microbial genomes shed light on interconnected biogeochemical processes in an aquifer system.</title>
        <authorList>
            <person name="Anantharaman K."/>
            <person name="Brown C.T."/>
            <person name="Hug L.A."/>
            <person name="Sharon I."/>
            <person name="Castelle C.J."/>
            <person name="Probst A.J."/>
            <person name="Thomas B.C."/>
            <person name="Singh A."/>
            <person name="Wilkins M.J."/>
            <person name="Karaoz U."/>
            <person name="Brodie E.L."/>
            <person name="Williams K.H."/>
            <person name="Hubbard S.S."/>
            <person name="Banfield J.F."/>
        </authorList>
    </citation>
    <scope>NUCLEOTIDE SEQUENCE [LARGE SCALE GENOMIC DNA]</scope>
</reference>
<dbReference type="GO" id="GO:0004488">
    <property type="term" value="F:methylenetetrahydrofolate dehydrogenase (NADP+) activity"/>
    <property type="evidence" value="ECO:0007669"/>
    <property type="project" value="UniProtKB-UniRule"/>
</dbReference>
<dbReference type="Pfam" id="PF02882">
    <property type="entry name" value="THF_DHG_CYH_C"/>
    <property type="match status" value="1"/>
</dbReference>
<dbReference type="Gene3D" id="3.40.50.720">
    <property type="entry name" value="NAD(P)-binding Rossmann-like Domain"/>
    <property type="match status" value="1"/>
</dbReference>
<evidence type="ECO:0000256" key="8">
    <source>
        <dbReference type="ARBA" id="ARBA00023002"/>
    </source>
</evidence>
<dbReference type="InterPro" id="IPR000672">
    <property type="entry name" value="THF_DH/CycHdrlase"/>
</dbReference>
<dbReference type="EC" id="3.5.4.9" evidence="12"/>
<dbReference type="GO" id="GO:0005829">
    <property type="term" value="C:cytosol"/>
    <property type="evidence" value="ECO:0007669"/>
    <property type="project" value="TreeGrafter"/>
</dbReference>
<dbReference type="UniPathway" id="UPA00193"/>
<evidence type="ECO:0000256" key="9">
    <source>
        <dbReference type="ARBA" id="ARBA00023102"/>
    </source>
</evidence>
<evidence type="ECO:0000259" key="14">
    <source>
        <dbReference type="Pfam" id="PF02882"/>
    </source>
</evidence>
<keyword evidence="9 12" id="KW-0368">Histidine biosynthesis</keyword>
<comment type="pathway">
    <text evidence="1 12">One-carbon metabolism; tetrahydrofolate interconversion.</text>
</comment>
<feature type="binding site" evidence="12">
    <location>
        <begin position="163"/>
        <end position="165"/>
    </location>
    <ligand>
        <name>NADP(+)</name>
        <dbReference type="ChEBI" id="CHEBI:58349"/>
    </ligand>
</feature>
<comment type="caution">
    <text evidence="12">Lacks conserved residue(s) required for the propagation of feature annotation.</text>
</comment>
<protein>
    <recommendedName>
        <fullName evidence="12">Bifunctional protein FolD</fullName>
    </recommendedName>
    <domain>
        <recommendedName>
            <fullName evidence="12">Methylenetetrahydrofolate dehydrogenase</fullName>
            <ecNumber evidence="12">1.5.1.5</ecNumber>
        </recommendedName>
    </domain>
    <domain>
        <recommendedName>
            <fullName evidence="12">Methenyltetrahydrofolate cyclohydrolase</fullName>
            <ecNumber evidence="12">3.5.4.9</ecNumber>
        </recommendedName>
    </domain>
</protein>
<dbReference type="GO" id="GO:0000105">
    <property type="term" value="P:L-histidine biosynthetic process"/>
    <property type="evidence" value="ECO:0007669"/>
    <property type="project" value="UniProtKB-KW"/>
</dbReference>
<gene>
    <name evidence="12" type="primary">folD</name>
    <name evidence="15" type="ORF">A2557_06880</name>
</gene>
<dbReference type="EMBL" id="MFNF01000001">
    <property type="protein sequence ID" value="OGH04707.1"/>
    <property type="molecule type" value="Genomic_DNA"/>
</dbReference>
<accession>A0A1F6H2S9</accession>
<comment type="catalytic activity">
    <reaction evidence="12">
        <text>(6R)-5,10-methylene-5,6,7,8-tetrahydrofolate + NADP(+) = (6R)-5,10-methenyltetrahydrofolate + NADPH</text>
        <dbReference type="Rhea" id="RHEA:22812"/>
        <dbReference type="ChEBI" id="CHEBI:15636"/>
        <dbReference type="ChEBI" id="CHEBI:57455"/>
        <dbReference type="ChEBI" id="CHEBI:57783"/>
        <dbReference type="ChEBI" id="CHEBI:58349"/>
        <dbReference type="EC" id="1.5.1.5"/>
    </reaction>
</comment>
<dbReference type="InterPro" id="IPR020631">
    <property type="entry name" value="THF_DH/CycHdrlase_NAD-bd_dom"/>
</dbReference>
<evidence type="ECO:0000256" key="6">
    <source>
        <dbReference type="ARBA" id="ARBA00022801"/>
    </source>
</evidence>
<evidence type="ECO:0000256" key="4">
    <source>
        <dbReference type="ARBA" id="ARBA00022605"/>
    </source>
</evidence>
<feature type="domain" description="Tetrahydrofolate dehydrogenase/cyclohydrolase NAD(P)-binding" evidence="14">
    <location>
        <begin position="137"/>
        <end position="287"/>
    </location>
</feature>
<keyword evidence="10 12" id="KW-0486">Methionine biosynthesis</keyword>
<dbReference type="FunFam" id="3.40.50.10860:FF:000005">
    <property type="entry name" value="C-1-tetrahydrofolate synthase, cytoplasmic, putative"/>
    <property type="match status" value="1"/>
</dbReference>
<comment type="function">
    <text evidence="12">Catalyzes the oxidation of 5,10-methylenetetrahydrofolate to 5,10-methenyltetrahydrofolate and then the hydrolysis of 5,10-methenyltetrahydrofolate to 10-formyltetrahydrofolate.</text>
</comment>
<evidence type="ECO:0000256" key="12">
    <source>
        <dbReference type="HAMAP-Rule" id="MF_01576"/>
    </source>
</evidence>
<dbReference type="GO" id="GO:0009086">
    <property type="term" value="P:methionine biosynthetic process"/>
    <property type="evidence" value="ECO:0007669"/>
    <property type="project" value="UniProtKB-KW"/>
</dbReference>
<comment type="subunit">
    <text evidence="2 12">Homodimer.</text>
</comment>
<evidence type="ECO:0000313" key="16">
    <source>
        <dbReference type="Proteomes" id="UP000177583"/>
    </source>
</evidence>
<dbReference type="Gene3D" id="3.40.50.10860">
    <property type="entry name" value="Leucine Dehydrogenase, chain A, domain 1"/>
    <property type="match status" value="1"/>
</dbReference>
<comment type="catalytic activity">
    <reaction evidence="12">
        <text>(6R)-5,10-methenyltetrahydrofolate + H2O = (6R)-10-formyltetrahydrofolate + H(+)</text>
        <dbReference type="Rhea" id="RHEA:23700"/>
        <dbReference type="ChEBI" id="CHEBI:15377"/>
        <dbReference type="ChEBI" id="CHEBI:15378"/>
        <dbReference type="ChEBI" id="CHEBI:57455"/>
        <dbReference type="ChEBI" id="CHEBI:195366"/>
        <dbReference type="EC" id="3.5.4.9"/>
    </reaction>
</comment>
<evidence type="ECO:0000256" key="1">
    <source>
        <dbReference type="ARBA" id="ARBA00004777"/>
    </source>
</evidence>
<dbReference type="HAMAP" id="MF_01576">
    <property type="entry name" value="THF_DHG_CYH"/>
    <property type="match status" value="1"/>
</dbReference>
<feature type="domain" description="Tetrahydrofolate dehydrogenase/cyclohydrolase catalytic" evidence="13">
    <location>
        <begin position="5"/>
        <end position="118"/>
    </location>
</feature>
<dbReference type="Pfam" id="PF00763">
    <property type="entry name" value="THF_DHG_CYH"/>
    <property type="match status" value="1"/>
</dbReference>
<keyword evidence="11 12" id="KW-0511">Multifunctional enzyme</keyword>
<dbReference type="InterPro" id="IPR020630">
    <property type="entry name" value="THF_DH/CycHdrlase_cat_dom"/>
</dbReference>
<keyword evidence="4 12" id="KW-0028">Amino-acid biosynthesis</keyword>
<evidence type="ECO:0000313" key="15">
    <source>
        <dbReference type="EMBL" id="OGH04707.1"/>
    </source>
</evidence>
<feature type="binding site" evidence="12">
    <location>
        <position position="231"/>
    </location>
    <ligand>
        <name>NADP(+)</name>
        <dbReference type="ChEBI" id="CHEBI:58349"/>
    </ligand>
</feature>
<sequence>MIRLASKDIKEAIEKDLTQEVASLKASGVEVCLAVILVGEDPASQIYVGSKEKACERLGIGSLVTRLPKETSQKELLALVKRYNEDPKVNGILCQVPLPKGLNEQEVIEAIDPDKDVDCFHPFNLGLLAAGAPRFMPCTPFGVLQILKRSNIPTQGKKVVVVGRSNIVGRPLSILLSLKGWDATVTLCHSGTQNLAAECAQADILVAAIGKPEFIKSEFVKPGAVVIDVGVNRVEDPSHPKGSKVVGDVDYDAVSTKAQAVTPVPGGVGPMTISMLMYNVINAARFQKGMPPFQL</sequence>
<keyword evidence="8 12" id="KW-0560">Oxidoreductase</keyword>
<dbReference type="Proteomes" id="UP000177583">
    <property type="component" value="Unassembled WGS sequence"/>
</dbReference>
<evidence type="ECO:0000259" key="13">
    <source>
        <dbReference type="Pfam" id="PF00763"/>
    </source>
</evidence>
<dbReference type="PRINTS" id="PR00085">
    <property type="entry name" value="THFDHDRGNASE"/>
</dbReference>
<dbReference type="GO" id="GO:0004477">
    <property type="term" value="F:methenyltetrahydrofolate cyclohydrolase activity"/>
    <property type="evidence" value="ECO:0007669"/>
    <property type="project" value="UniProtKB-UniRule"/>
</dbReference>
<dbReference type="NCBIfam" id="NF010783">
    <property type="entry name" value="PRK14186.1"/>
    <property type="match status" value="1"/>
</dbReference>
<evidence type="ECO:0000256" key="3">
    <source>
        <dbReference type="ARBA" id="ARBA00022563"/>
    </source>
</evidence>